<dbReference type="EMBL" id="AACS02000003">
    <property type="protein sequence ID" value="EFI28122.1"/>
    <property type="molecule type" value="Genomic_DNA"/>
</dbReference>
<dbReference type="Proteomes" id="UP000001861">
    <property type="component" value="Unassembled WGS sequence"/>
</dbReference>
<dbReference type="HOGENOM" id="CLU_023632_3_0_1"/>
<dbReference type="VEuPathDB" id="FungiDB:CC1G_14149"/>
<dbReference type="OMA" id="NNVCEVQ"/>
<comment type="function">
    <text evidence="1">Plays a central role as a glucosyl donor in cellular metabolic pathways.</text>
</comment>
<evidence type="ECO:0000256" key="3">
    <source>
        <dbReference type="ARBA" id="ARBA00012415"/>
    </source>
</evidence>
<dbReference type="PANTHER" id="PTHR43511">
    <property type="match status" value="1"/>
</dbReference>
<keyword evidence="9" id="KW-1185">Reference proteome</keyword>
<dbReference type="FunFam" id="3.90.550.10:FF:000002">
    <property type="entry name" value="UTP--glucose-1-phosphate uridylyltransferase"/>
    <property type="match status" value="1"/>
</dbReference>
<evidence type="ECO:0000313" key="8">
    <source>
        <dbReference type="EMBL" id="EFI28122.1"/>
    </source>
</evidence>
<dbReference type="SUPFAM" id="SSF53448">
    <property type="entry name" value="Nucleotide-diphospho-sugar transferases"/>
    <property type="match status" value="1"/>
</dbReference>
<keyword evidence="4" id="KW-0808">Transferase</keyword>
<dbReference type="AlphaFoldDB" id="D6RLL0"/>
<dbReference type="GO" id="GO:0003983">
    <property type="term" value="F:UTP:glucose-1-phosphate uridylyltransferase activity"/>
    <property type="evidence" value="ECO:0007669"/>
    <property type="project" value="UniProtKB-EC"/>
</dbReference>
<comment type="similarity">
    <text evidence="2">Belongs to the UDPGP type 1 family.</text>
</comment>
<dbReference type="OrthoDB" id="932129at2759"/>
<dbReference type="GeneID" id="9379641"/>
<dbReference type="Pfam" id="PF01704">
    <property type="entry name" value="UDPGP"/>
    <property type="match status" value="2"/>
</dbReference>
<evidence type="ECO:0000256" key="5">
    <source>
        <dbReference type="ARBA" id="ARBA00022695"/>
    </source>
</evidence>
<dbReference type="InParanoid" id="D6RLL0"/>
<dbReference type="InterPro" id="IPR002618">
    <property type="entry name" value="UDPGP_fam"/>
</dbReference>
<evidence type="ECO:0000256" key="4">
    <source>
        <dbReference type="ARBA" id="ARBA00022679"/>
    </source>
</evidence>
<dbReference type="RefSeq" id="XP_002911616.1">
    <property type="nucleotide sequence ID" value="XM_002911570.1"/>
</dbReference>
<dbReference type="Gene3D" id="2.160.10.10">
    <property type="entry name" value="Hexapeptide repeat proteins"/>
    <property type="match status" value="1"/>
</dbReference>
<protein>
    <recommendedName>
        <fullName evidence="3">UTP--glucose-1-phosphate uridylyltransferase</fullName>
        <ecNumber evidence="3">2.7.7.9</ecNumber>
    </recommendedName>
    <alternativeName>
        <fullName evidence="6">UDP-glucose pyrophosphorylase</fullName>
    </alternativeName>
</protein>
<gene>
    <name evidence="8" type="ORF">CC1G_14149</name>
</gene>
<dbReference type="GO" id="GO:0006011">
    <property type="term" value="P:UDP-alpha-D-glucose metabolic process"/>
    <property type="evidence" value="ECO:0007669"/>
    <property type="project" value="InterPro"/>
</dbReference>
<organism evidence="8 9">
    <name type="scientific">Coprinopsis cinerea (strain Okayama-7 / 130 / ATCC MYA-4618 / FGSC 9003)</name>
    <name type="common">Inky cap fungus</name>
    <name type="synonym">Hormographiella aspergillata</name>
    <dbReference type="NCBI Taxonomy" id="240176"/>
    <lineage>
        <taxon>Eukaryota</taxon>
        <taxon>Fungi</taxon>
        <taxon>Dikarya</taxon>
        <taxon>Basidiomycota</taxon>
        <taxon>Agaricomycotina</taxon>
        <taxon>Agaricomycetes</taxon>
        <taxon>Agaricomycetidae</taxon>
        <taxon>Agaricales</taxon>
        <taxon>Agaricineae</taxon>
        <taxon>Psathyrellaceae</taxon>
        <taxon>Coprinopsis</taxon>
    </lineage>
</organism>
<dbReference type="eggNOG" id="KOG2638">
    <property type="taxonomic scope" value="Eukaryota"/>
</dbReference>
<proteinExistence type="inferred from homology"/>
<dbReference type="InterPro" id="IPR029044">
    <property type="entry name" value="Nucleotide-diphossugar_trans"/>
</dbReference>
<sequence>MLPMNIRFERACRNPVPVPHVRLLWCPRPDLKWTCLHPCRMPFDLARTAWLFGRRDKICHARLRRRREDKTSHASAEGGPFALRTVLTRLVKSIPKRKRKAVANDLESFIHLFERYQSENHAQPEIDWDKVSVPRSEQIVQYKDLNDAEDVQPLHRLAVLKVNGGLGTSMELSGAKGALEVQNKLSFIDLAIRQIQTLNATEGVDIPLLFMTSFNTEEDTNRIIRKYAKGPTKISTFSQSRYPRLDVESLLPIAKPRQDDRQTRYPPGHGDLYNALVRSGTLDRLLAEGKEYLFVPNSDNLGATVDRRILRHMIETQTEFIMQITEKTKADIKGGTLVDYEGTLRLLELAQVPTQHVEEFTSAKNFKIFNTNNLWINLPGRLMAGDPSYRSDLYTVTSGSHVVRNEARVFETIPLIKLGDHFKHISQFDKRFKQIPSIIDFDHLTVSGDVYFGRDVTLRGTVIITANEGQVVHIPDGCSLENSTAFSLLSSAAT</sequence>
<dbReference type="STRING" id="240176.D6RLL0"/>
<dbReference type="Gene3D" id="3.90.550.10">
    <property type="entry name" value="Spore Coat Polysaccharide Biosynthesis Protein SpsA, Chain A"/>
    <property type="match status" value="1"/>
</dbReference>
<evidence type="ECO:0000256" key="2">
    <source>
        <dbReference type="ARBA" id="ARBA00010401"/>
    </source>
</evidence>
<dbReference type="InterPro" id="IPR016267">
    <property type="entry name" value="UDPGP_trans"/>
</dbReference>
<comment type="catalytic activity">
    <reaction evidence="7">
        <text>alpha-D-glucose 1-phosphate + UTP + H(+) = UDP-alpha-D-glucose + diphosphate</text>
        <dbReference type="Rhea" id="RHEA:19889"/>
        <dbReference type="ChEBI" id="CHEBI:15378"/>
        <dbReference type="ChEBI" id="CHEBI:33019"/>
        <dbReference type="ChEBI" id="CHEBI:46398"/>
        <dbReference type="ChEBI" id="CHEBI:58601"/>
        <dbReference type="ChEBI" id="CHEBI:58885"/>
        <dbReference type="EC" id="2.7.7.9"/>
    </reaction>
</comment>
<keyword evidence="5 8" id="KW-0548">Nucleotidyltransferase</keyword>
<accession>D6RLL0</accession>
<evidence type="ECO:0000256" key="6">
    <source>
        <dbReference type="ARBA" id="ARBA00031959"/>
    </source>
</evidence>
<evidence type="ECO:0000313" key="9">
    <source>
        <dbReference type="Proteomes" id="UP000001861"/>
    </source>
</evidence>
<dbReference type="FunFam" id="2.160.10.10:FF:000001">
    <property type="entry name" value="UTP--glucose-1-phosphate uridylyltransferase"/>
    <property type="match status" value="1"/>
</dbReference>
<name>D6RLL0_COPC7</name>
<comment type="caution">
    <text evidence="8">The sequence shown here is derived from an EMBL/GenBank/DDBJ whole genome shotgun (WGS) entry which is preliminary data.</text>
</comment>
<reference evidence="8 9" key="1">
    <citation type="journal article" date="2010" name="Proc. Natl. Acad. Sci. U.S.A.">
        <title>Insights into evolution of multicellular fungi from the assembled chromosomes of the mushroom Coprinopsis cinerea (Coprinus cinereus).</title>
        <authorList>
            <person name="Stajich J.E."/>
            <person name="Wilke S.K."/>
            <person name="Ahren D."/>
            <person name="Au C.H."/>
            <person name="Birren B.W."/>
            <person name="Borodovsky M."/>
            <person name="Burns C."/>
            <person name="Canback B."/>
            <person name="Casselton L.A."/>
            <person name="Cheng C.K."/>
            <person name="Deng J."/>
            <person name="Dietrich F.S."/>
            <person name="Fargo D.C."/>
            <person name="Farman M.L."/>
            <person name="Gathman A.C."/>
            <person name="Goldberg J."/>
            <person name="Guigo R."/>
            <person name="Hoegger P.J."/>
            <person name="Hooker J.B."/>
            <person name="Huggins A."/>
            <person name="James T.Y."/>
            <person name="Kamada T."/>
            <person name="Kilaru S."/>
            <person name="Kodira C."/>
            <person name="Kues U."/>
            <person name="Kupfer D."/>
            <person name="Kwan H.S."/>
            <person name="Lomsadze A."/>
            <person name="Li W."/>
            <person name="Lilly W.W."/>
            <person name="Ma L.J."/>
            <person name="Mackey A.J."/>
            <person name="Manning G."/>
            <person name="Martin F."/>
            <person name="Muraguchi H."/>
            <person name="Natvig D.O."/>
            <person name="Palmerini H."/>
            <person name="Ramesh M.A."/>
            <person name="Rehmeyer C.J."/>
            <person name="Roe B.A."/>
            <person name="Shenoy N."/>
            <person name="Stanke M."/>
            <person name="Ter-Hovhannisyan V."/>
            <person name="Tunlid A."/>
            <person name="Velagapudi R."/>
            <person name="Vision T.J."/>
            <person name="Zeng Q."/>
            <person name="Zolan M.E."/>
            <person name="Pukkila P.J."/>
        </authorList>
    </citation>
    <scope>NUCLEOTIDE SEQUENCE [LARGE SCALE GENOMIC DNA]</scope>
    <source>
        <strain evidence="9">Okayama-7 / 130 / ATCC MYA-4618 / FGSC 9003</strain>
    </source>
</reference>
<dbReference type="KEGG" id="cci:CC1G_14149"/>
<evidence type="ECO:0000256" key="1">
    <source>
        <dbReference type="ARBA" id="ARBA00003449"/>
    </source>
</evidence>
<evidence type="ECO:0000256" key="7">
    <source>
        <dbReference type="ARBA" id="ARBA00048128"/>
    </source>
</evidence>
<dbReference type="EC" id="2.7.7.9" evidence="3"/>